<evidence type="ECO:0000256" key="7">
    <source>
        <dbReference type="ARBA" id="ARBA00023141"/>
    </source>
</evidence>
<comment type="catalytic activity">
    <reaction evidence="1 9">
        <text>N-(5-phospho-beta-D-ribosyl)anthranilate = 1-(2-carboxyphenylamino)-1-deoxy-D-ribulose 5-phosphate</text>
        <dbReference type="Rhea" id="RHEA:21540"/>
        <dbReference type="ChEBI" id="CHEBI:18277"/>
        <dbReference type="ChEBI" id="CHEBI:58613"/>
        <dbReference type="EC" id="5.3.1.24"/>
    </reaction>
</comment>
<dbReference type="RefSeq" id="WP_114206799.1">
    <property type="nucleotide sequence ID" value="NZ_CP030840.1"/>
</dbReference>
<dbReference type="HAMAP" id="MF_00135">
    <property type="entry name" value="PRAI"/>
    <property type="match status" value="1"/>
</dbReference>
<dbReference type="Gene3D" id="3.20.20.70">
    <property type="entry name" value="Aldolase class I"/>
    <property type="match status" value="1"/>
</dbReference>
<evidence type="ECO:0000313" key="12">
    <source>
        <dbReference type="Proteomes" id="UP000253606"/>
    </source>
</evidence>
<dbReference type="GO" id="GO:0000162">
    <property type="term" value="P:L-tryptophan biosynthetic process"/>
    <property type="evidence" value="ECO:0007669"/>
    <property type="project" value="UniProtKB-UniRule"/>
</dbReference>
<organism evidence="11 12">
    <name type="scientific">Acidisarcina polymorpha</name>
    <dbReference type="NCBI Taxonomy" id="2211140"/>
    <lineage>
        <taxon>Bacteria</taxon>
        <taxon>Pseudomonadati</taxon>
        <taxon>Acidobacteriota</taxon>
        <taxon>Terriglobia</taxon>
        <taxon>Terriglobales</taxon>
        <taxon>Acidobacteriaceae</taxon>
        <taxon>Acidisarcina</taxon>
    </lineage>
</organism>
<keyword evidence="5 9" id="KW-0028">Amino-acid biosynthesis</keyword>
<evidence type="ECO:0000259" key="10">
    <source>
        <dbReference type="Pfam" id="PF00697"/>
    </source>
</evidence>
<evidence type="ECO:0000256" key="6">
    <source>
        <dbReference type="ARBA" id="ARBA00022822"/>
    </source>
</evidence>
<dbReference type="Proteomes" id="UP000253606">
    <property type="component" value="Chromosome"/>
</dbReference>
<reference evidence="11 12" key="1">
    <citation type="journal article" date="2018" name="Front. Microbiol.">
        <title>Hydrolytic Capabilities as a Key to Environmental Success: Chitinolytic and Cellulolytic Acidobacteria From Acidic Sub-arctic Soils and Boreal Peatlands.</title>
        <authorList>
            <person name="Belova S.E."/>
            <person name="Ravin N.V."/>
            <person name="Pankratov T.A."/>
            <person name="Rakitin A.L."/>
            <person name="Ivanova A.A."/>
            <person name="Beletsky A.V."/>
            <person name="Mardanov A.V."/>
            <person name="Sinninghe Damste J.S."/>
            <person name="Dedysh S.N."/>
        </authorList>
    </citation>
    <scope>NUCLEOTIDE SEQUENCE [LARGE SCALE GENOMIC DNA]</scope>
    <source>
        <strain evidence="11 12">SBC82</strain>
    </source>
</reference>
<keyword evidence="7 9" id="KW-0057">Aromatic amino acid biosynthesis</keyword>
<dbReference type="EMBL" id="CP030840">
    <property type="protein sequence ID" value="AXC11353.1"/>
    <property type="molecule type" value="Genomic_DNA"/>
</dbReference>
<dbReference type="KEGG" id="abas:ACPOL_2017"/>
<sequence length="232" mass="24989">MWIKICANTSLEDAQLAVDAGANAVGFVFAESPRRVTRTQVRAIAARLPKNIEKYGVFVHPSFDEVADTVMDCGLTGVQLHTTSDPALPLRLREHFGDMPAPKRLGILRVLHYTTDFDAQVGELQPDHAVDAVLIDSRTAKAVGGTGVAFDWRAAQSSFLRSAPHLRLIVAGGLRPENVADAVYTLQPWGVDVASGVEAFPGKKDPAKVRAFVNAVRQAAAEIEKVKLPAEA</sequence>
<dbReference type="InterPro" id="IPR013785">
    <property type="entry name" value="Aldolase_TIM"/>
</dbReference>
<accession>A0A2Z5FWS9</accession>
<evidence type="ECO:0000313" key="11">
    <source>
        <dbReference type="EMBL" id="AXC11353.1"/>
    </source>
</evidence>
<comment type="similarity">
    <text evidence="9">Belongs to the TrpF family.</text>
</comment>
<feature type="domain" description="N-(5'phosphoribosyl) anthranilate isomerase (PRAI)" evidence="10">
    <location>
        <begin position="3"/>
        <end position="214"/>
    </location>
</feature>
<keyword evidence="6 9" id="KW-0822">Tryptophan biosynthesis</keyword>
<keyword evidence="12" id="KW-1185">Reference proteome</keyword>
<dbReference type="PANTHER" id="PTHR42894">
    <property type="entry name" value="N-(5'-PHOSPHORIBOSYL)ANTHRANILATE ISOMERASE"/>
    <property type="match status" value="1"/>
</dbReference>
<gene>
    <name evidence="9" type="primary">trpF</name>
    <name evidence="11" type="ORF">ACPOL_2017</name>
</gene>
<dbReference type="UniPathway" id="UPA00035">
    <property type="reaction ID" value="UER00042"/>
</dbReference>
<evidence type="ECO:0000256" key="1">
    <source>
        <dbReference type="ARBA" id="ARBA00001164"/>
    </source>
</evidence>
<protein>
    <recommendedName>
        <fullName evidence="4 9">N-(5'-phosphoribosyl)anthranilate isomerase</fullName>
        <shortName evidence="9">PRAI</shortName>
        <ecNumber evidence="3 9">5.3.1.24</ecNumber>
    </recommendedName>
</protein>
<dbReference type="CDD" id="cd00405">
    <property type="entry name" value="PRAI"/>
    <property type="match status" value="1"/>
</dbReference>
<dbReference type="SUPFAM" id="SSF51366">
    <property type="entry name" value="Ribulose-phoshate binding barrel"/>
    <property type="match status" value="1"/>
</dbReference>
<proteinExistence type="inferred from homology"/>
<dbReference type="InterPro" id="IPR011060">
    <property type="entry name" value="RibuloseP-bd_barrel"/>
</dbReference>
<name>A0A2Z5FWS9_9BACT</name>
<evidence type="ECO:0000256" key="2">
    <source>
        <dbReference type="ARBA" id="ARBA00004664"/>
    </source>
</evidence>
<dbReference type="EC" id="5.3.1.24" evidence="3 9"/>
<evidence type="ECO:0000256" key="4">
    <source>
        <dbReference type="ARBA" id="ARBA00022272"/>
    </source>
</evidence>
<dbReference type="OrthoDB" id="9786954at2"/>
<evidence type="ECO:0000256" key="5">
    <source>
        <dbReference type="ARBA" id="ARBA00022605"/>
    </source>
</evidence>
<dbReference type="GO" id="GO:0004640">
    <property type="term" value="F:phosphoribosylanthranilate isomerase activity"/>
    <property type="evidence" value="ECO:0007669"/>
    <property type="project" value="UniProtKB-UniRule"/>
</dbReference>
<dbReference type="AlphaFoldDB" id="A0A2Z5FWS9"/>
<keyword evidence="8 9" id="KW-0413">Isomerase</keyword>
<dbReference type="Pfam" id="PF00697">
    <property type="entry name" value="PRAI"/>
    <property type="match status" value="1"/>
</dbReference>
<dbReference type="InterPro" id="IPR001240">
    <property type="entry name" value="PRAI_dom"/>
</dbReference>
<dbReference type="InterPro" id="IPR044643">
    <property type="entry name" value="TrpF_fam"/>
</dbReference>
<evidence type="ECO:0000256" key="9">
    <source>
        <dbReference type="HAMAP-Rule" id="MF_00135"/>
    </source>
</evidence>
<evidence type="ECO:0000256" key="8">
    <source>
        <dbReference type="ARBA" id="ARBA00023235"/>
    </source>
</evidence>
<comment type="pathway">
    <text evidence="2 9">Amino-acid biosynthesis; L-tryptophan biosynthesis; L-tryptophan from chorismate: step 3/5.</text>
</comment>
<evidence type="ECO:0000256" key="3">
    <source>
        <dbReference type="ARBA" id="ARBA00012572"/>
    </source>
</evidence>
<dbReference type="PANTHER" id="PTHR42894:SF1">
    <property type="entry name" value="N-(5'-PHOSPHORIBOSYL)ANTHRANILATE ISOMERASE"/>
    <property type="match status" value="1"/>
</dbReference>